<dbReference type="PANTHER" id="PTHR40633">
    <property type="entry name" value="MATRIX PROTEIN, PUTATIVE (AFU_ORTHOLOGUE AFUA_8G05410)-RELATED"/>
    <property type="match status" value="1"/>
</dbReference>
<accession>A0A9W8HG80</accession>
<dbReference type="InterPro" id="IPR052982">
    <property type="entry name" value="SRP1/TIP1-like"/>
</dbReference>
<proteinExistence type="predicted"/>
<feature type="chain" id="PRO_5040774936" description="Yeast cell wall synthesis Kre9/Knh1-like N-terminal domain-containing protein" evidence="3">
    <location>
        <begin position="18"/>
        <end position="215"/>
    </location>
</feature>
<keyword evidence="1 3" id="KW-0732">Signal</keyword>
<dbReference type="InterPro" id="IPR018466">
    <property type="entry name" value="Kre9/Knh1-like_N"/>
</dbReference>
<evidence type="ECO:0000313" key="5">
    <source>
        <dbReference type="EMBL" id="KAJ2781359.1"/>
    </source>
</evidence>
<evidence type="ECO:0000256" key="2">
    <source>
        <dbReference type="SAM" id="MobiDB-lite"/>
    </source>
</evidence>
<keyword evidence="6" id="KW-1185">Reference proteome</keyword>
<feature type="domain" description="Yeast cell wall synthesis Kre9/Knh1-like N-terminal" evidence="4">
    <location>
        <begin position="25"/>
        <end position="112"/>
    </location>
</feature>
<feature type="signal peptide" evidence="3">
    <location>
        <begin position="1"/>
        <end position="17"/>
    </location>
</feature>
<gene>
    <name evidence="5" type="ORF">H4R18_002934</name>
</gene>
<organism evidence="5 6">
    <name type="scientific">Coemansia javaensis</name>
    <dbReference type="NCBI Taxonomy" id="2761396"/>
    <lineage>
        <taxon>Eukaryota</taxon>
        <taxon>Fungi</taxon>
        <taxon>Fungi incertae sedis</taxon>
        <taxon>Zoopagomycota</taxon>
        <taxon>Kickxellomycotina</taxon>
        <taxon>Kickxellomycetes</taxon>
        <taxon>Kickxellales</taxon>
        <taxon>Kickxellaceae</taxon>
        <taxon>Coemansia</taxon>
    </lineage>
</organism>
<dbReference type="EMBL" id="JANBUL010000107">
    <property type="protein sequence ID" value="KAJ2781359.1"/>
    <property type="molecule type" value="Genomic_DNA"/>
</dbReference>
<dbReference type="Proteomes" id="UP001140217">
    <property type="component" value="Unassembled WGS sequence"/>
</dbReference>
<feature type="compositionally biased region" description="Low complexity" evidence="2">
    <location>
        <begin position="189"/>
        <end position="198"/>
    </location>
</feature>
<evidence type="ECO:0000256" key="1">
    <source>
        <dbReference type="ARBA" id="ARBA00022729"/>
    </source>
</evidence>
<feature type="region of interest" description="Disordered" evidence="2">
    <location>
        <begin position="115"/>
        <end position="198"/>
    </location>
</feature>
<evidence type="ECO:0000256" key="3">
    <source>
        <dbReference type="SAM" id="SignalP"/>
    </source>
</evidence>
<comment type="caution">
    <text evidence="5">The sequence shown here is derived from an EMBL/GenBank/DDBJ whole genome shotgun (WGS) entry which is preliminary data.</text>
</comment>
<name>A0A9W8HG80_9FUNG</name>
<dbReference type="AlphaFoldDB" id="A0A9W8HG80"/>
<protein>
    <recommendedName>
        <fullName evidence="4">Yeast cell wall synthesis Kre9/Knh1-like N-terminal domain-containing protein</fullName>
    </recommendedName>
</protein>
<dbReference type="OrthoDB" id="2260257at2759"/>
<reference evidence="5" key="1">
    <citation type="submission" date="2022-07" db="EMBL/GenBank/DDBJ databases">
        <title>Phylogenomic reconstructions and comparative analyses of Kickxellomycotina fungi.</title>
        <authorList>
            <person name="Reynolds N.K."/>
            <person name="Stajich J.E."/>
            <person name="Barry K."/>
            <person name="Grigoriev I.V."/>
            <person name="Crous P."/>
            <person name="Smith M.E."/>
        </authorList>
    </citation>
    <scope>NUCLEOTIDE SEQUENCE</scope>
    <source>
        <strain evidence="5">NBRC 105414</strain>
    </source>
</reference>
<evidence type="ECO:0000259" key="4">
    <source>
        <dbReference type="Pfam" id="PF10342"/>
    </source>
</evidence>
<feature type="compositionally biased region" description="Basic and acidic residues" evidence="2">
    <location>
        <begin position="129"/>
        <end position="153"/>
    </location>
</feature>
<dbReference type="PANTHER" id="PTHR40633:SF1">
    <property type="entry name" value="GPI ANCHORED SERINE-THREONINE RICH PROTEIN (AFU_ORTHOLOGUE AFUA_1G03630)"/>
    <property type="match status" value="1"/>
</dbReference>
<sequence length="215" mass="22011">MKVTCAWSLSVLAGIAAARLQITLPNSHTEWHAGSTELIRWKAVDGALSGHVSIELMEGNDPANLRSVATIVEDIPSSSQQAYWSVPKSLKSSKNYAIKIVDETGDDYYGQFFKGSSSGGKDTAGKNAAPERAEPPRQRSAGEPKSAEHKSADSTRSAEPGPRGGGAQAKGAPAEPRSPGSQSTRHDASAAGSSAGAAGPGLAVAAAAICMVASL</sequence>
<dbReference type="Pfam" id="PF10342">
    <property type="entry name" value="Kre9_KNH"/>
    <property type="match status" value="1"/>
</dbReference>
<evidence type="ECO:0000313" key="6">
    <source>
        <dbReference type="Proteomes" id="UP001140217"/>
    </source>
</evidence>